<feature type="compositionally biased region" description="Polar residues" evidence="1">
    <location>
        <begin position="290"/>
        <end position="303"/>
    </location>
</feature>
<proteinExistence type="predicted"/>
<feature type="compositionally biased region" description="Gly residues" evidence="1">
    <location>
        <begin position="272"/>
        <end position="288"/>
    </location>
</feature>
<reference evidence="4" key="1">
    <citation type="journal article" date="2019" name="Int. J. Syst. Evol. Microbiol.">
        <title>The Global Catalogue of Microorganisms (GCM) 10K type strain sequencing project: providing services to taxonomists for standard genome sequencing and annotation.</title>
        <authorList>
            <consortium name="The Broad Institute Genomics Platform"/>
            <consortium name="The Broad Institute Genome Sequencing Center for Infectious Disease"/>
            <person name="Wu L."/>
            <person name="Ma J."/>
        </authorList>
    </citation>
    <scope>NUCLEOTIDE SEQUENCE [LARGE SCALE GENOMIC DNA]</scope>
    <source>
        <strain evidence="4">JCM 32148</strain>
    </source>
</reference>
<keyword evidence="4" id="KW-1185">Reference proteome</keyword>
<feature type="transmembrane region" description="Helical" evidence="2">
    <location>
        <begin position="30"/>
        <end position="58"/>
    </location>
</feature>
<name>A0ABW2ZYR6_9ACTN</name>
<evidence type="ECO:0000256" key="2">
    <source>
        <dbReference type="SAM" id="Phobius"/>
    </source>
</evidence>
<keyword evidence="2" id="KW-0472">Membrane</keyword>
<evidence type="ECO:0000313" key="4">
    <source>
        <dbReference type="Proteomes" id="UP001597053"/>
    </source>
</evidence>
<feature type="region of interest" description="Disordered" evidence="1">
    <location>
        <begin position="268"/>
        <end position="305"/>
    </location>
</feature>
<keyword evidence="2" id="KW-0812">Transmembrane</keyword>
<evidence type="ECO:0000313" key="3">
    <source>
        <dbReference type="EMBL" id="MFD0783790.1"/>
    </source>
</evidence>
<sequence>MTEQPVWYEESLMNVRLPDINSASTSRRTFWLATGVAGLTGIFGVFGVSVAGASAAGLHRPDGMTLSTVETAVPGTAKDVPCDTSALVAELTKANRTNGGVLNLATNCAYTWPEPGADAAQTSNSSFPVIEKPITILGNGSTFAHGGELGFRILNVGAGGHLILKGFTIRGGDTSGPKPQPCPSPIDPEPGSGDGAGILVQPGGTADIEDSVITENESCGRGGGIANFGTTTLRDSVVSKNRAFVAGGGIYNAGELTIQGSRIENNTAKGTGKSGADGGGIANDGGGDASITSSQIAHNSASNDGGGLHNDGNATLLLDYSKVAGNKAARNGGGLFQGGATATVRNSTFSLDIAGLFDSRTWNLHDRGFLGNHARQGGAIYNDTGATLAVSRSRIIGNLASTRAGAGGIHNNNGTVTLTNNTLVSLNPPRNCVDVPGCGY</sequence>
<accession>A0ABW2ZYR6</accession>
<evidence type="ECO:0000256" key="1">
    <source>
        <dbReference type="SAM" id="MobiDB-lite"/>
    </source>
</evidence>
<gene>
    <name evidence="3" type="ORF">ACFQZ8_07670</name>
</gene>
<dbReference type="InterPro" id="IPR011050">
    <property type="entry name" value="Pectin_lyase_fold/virulence"/>
</dbReference>
<keyword evidence="2" id="KW-1133">Transmembrane helix</keyword>
<feature type="compositionally biased region" description="Pro residues" evidence="1">
    <location>
        <begin position="178"/>
        <end position="188"/>
    </location>
</feature>
<organism evidence="3 4">
    <name type="scientific">Micromonospora azadirachtae</name>
    <dbReference type="NCBI Taxonomy" id="1970735"/>
    <lineage>
        <taxon>Bacteria</taxon>
        <taxon>Bacillati</taxon>
        <taxon>Actinomycetota</taxon>
        <taxon>Actinomycetes</taxon>
        <taxon>Micromonosporales</taxon>
        <taxon>Micromonosporaceae</taxon>
        <taxon>Micromonospora</taxon>
    </lineage>
</organism>
<feature type="region of interest" description="Disordered" evidence="1">
    <location>
        <begin position="172"/>
        <end position="192"/>
    </location>
</feature>
<dbReference type="SUPFAM" id="SSF51126">
    <property type="entry name" value="Pectin lyase-like"/>
    <property type="match status" value="1"/>
</dbReference>
<dbReference type="Proteomes" id="UP001597053">
    <property type="component" value="Unassembled WGS sequence"/>
</dbReference>
<dbReference type="EMBL" id="JBHTHM010000228">
    <property type="protein sequence ID" value="MFD0783790.1"/>
    <property type="molecule type" value="Genomic_DNA"/>
</dbReference>
<protein>
    <submittedName>
        <fullName evidence="3">Right-handed parallel beta-helix repeat-containing protein</fullName>
    </submittedName>
</protein>
<comment type="caution">
    <text evidence="3">The sequence shown here is derived from an EMBL/GenBank/DDBJ whole genome shotgun (WGS) entry which is preliminary data.</text>
</comment>